<dbReference type="PATRIC" id="fig|2287.6.peg.1260"/>
<name>A0A0E3GTB1_SACSO</name>
<reference evidence="17 18" key="4">
    <citation type="journal article" date="2018" name="Proc. Natl. Acad. Sci. U.S.A.">
        <title>Nonmutational mechanism of inheritance in the Archaeon Sulfolobus solfataricus.</title>
        <authorList>
            <person name="Payne S."/>
            <person name="McCarthy S."/>
            <person name="Johnson T."/>
            <person name="North E."/>
            <person name="Blum P."/>
        </authorList>
    </citation>
    <scope>NUCLEOTIDE SEQUENCE [LARGE SCALE GENOMIC DNA]</scope>
    <source>
        <strain evidence="5 17">SARC-H</strain>
        <strain evidence="6 21">SARC-I</strain>
        <strain evidence="8 22">SARC-N</strain>
        <strain evidence="9 23">SARC-O</strain>
        <strain evidence="10 18">SUL120</strain>
        <strain evidence="4 19">SULG</strain>
        <strain evidence="7 20">SULM</strain>
    </source>
</reference>
<dbReference type="GeneID" id="44129153"/>
<organism evidence="1 14">
    <name type="scientific">Saccharolobus solfataricus</name>
    <name type="common">Sulfolobus solfataricus</name>
    <dbReference type="NCBI Taxonomy" id="2287"/>
    <lineage>
        <taxon>Archaea</taxon>
        <taxon>Thermoproteota</taxon>
        <taxon>Thermoprotei</taxon>
        <taxon>Sulfolobales</taxon>
        <taxon>Sulfolobaceae</taxon>
        <taxon>Saccharolobus</taxon>
    </lineage>
</organism>
<reference evidence="13 14" key="1">
    <citation type="journal article" date="2015" name="Genome Announc.">
        <title>Complete Genome Sequence of Sulfolobus solfataricus Strain 98/2 and Evolved Derivatives.</title>
        <authorList>
            <person name="McCarthy S."/>
            <person name="Gradnigo J."/>
            <person name="Johnson T."/>
            <person name="Payne S."/>
            <person name="Lipzen A."/>
            <person name="Martin J."/>
            <person name="Schackwitz W."/>
            <person name="Moriyama E."/>
            <person name="Blum P."/>
        </authorList>
    </citation>
    <scope>NUCLEOTIDE SEQUENCE [LARGE SCALE GENOMIC DNA]</scope>
    <source>
        <strain evidence="13">98/2 SULC</strain>
        <strain evidence="1">SARC-B</strain>
        <strain evidence="2">SARC-C</strain>
        <strain evidence="3 15">SULA</strain>
        <strain evidence="14">SULB</strain>
    </source>
</reference>
<dbReference type="OrthoDB" id="40712at2157"/>
<evidence type="ECO:0000313" key="4">
    <source>
        <dbReference type="EMBL" id="AZF67980.1"/>
    </source>
</evidence>
<dbReference type="Proteomes" id="UP000076770">
    <property type="component" value="Chromosome i"/>
</dbReference>
<dbReference type="AlphaFoldDB" id="A0A0E3GTB1"/>
<dbReference type="KEGG" id="ssol:SULB_1202"/>
<evidence type="ECO:0000313" key="13">
    <source>
        <dbReference type="Proteomes" id="UP000033057"/>
    </source>
</evidence>
<dbReference type="EMBL" id="CP050869">
    <property type="protein sequence ID" value="QPG50499.1"/>
    <property type="molecule type" value="Genomic_DNA"/>
</dbReference>
<dbReference type="GeneID" id="24780122"/>
<reference evidence="16" key="2">
    <citation type="submission" date="2016-04" db="EMBL/GenBank/DDBJ databases">
        <authorList>
            <person name="Shah S.A."/>
            <person name="Garrett R.A."/>
        </authorList>
    </citation>
    <scope>NUCLEOTIDE SEQUENCE [LARGE SCALE GENOMIC DNA]</scope>
    <source>
        <strain evidence="16">ATCC 35091 / DSM 1616 / JCM 8930 / NBRC 15331 / P1</strain>
    </source>
</reference>
<evidence type="ECO:0000313" key="24">
    <source>
        <dbReference type="Proteomes" id="UP000594632"/>
    </source>
</evidence>
<sequence>MDEIKDLTLKVLKKIDNTVIDSSLQIKYYQGFKDRFDVFGEYENQIGIFEFAISFDKKGNLKRSHINMISPKNIRNDLEKKIYKE</sequence>
<reference evidence="11 24" key="6">
    <citation type="journal article" date="2020" name="Nat. Commun.">
        <title>The structures of two archaeal type IV pili illuminate evolutionary relationships.</title>
        <authorList>
            <person name="Wang F."/>
            <person name="Baquero D.P."/>
            <person name="Su Z."/>
            <person name="Beltran L.C."/>
            <person name="Prangishvili D."/>
            <person name="Krupovic M."/>
            <person name="Egelman E.H."/>
        </authorList>
    </citation>
    <scope>NUCLEOTIDE SEQUENCE [LARGE SCALE GENOMIC DNA]</scope>
    <source>
        <strain evidence="11 24">POZ149</strain>
    </source>
</reference>
<evidence type="ECO:0000313" key="15">
    <source>
        <dbReference type="Proteomes" id="UP000033106"/>
    </source>
</evidence>
<evidence type="ECO:0000313" key="1">
    <source>
        <dbReference type="EMBL" id="AKA73511.1"/>
    </source>
</evidence>
<dbReference type="EMBL" id="CP033237">
    <property type="protein sequence ID" value="AZF73220.1"/>
    <property type="molecule type" value="Genomic_DNA"/>
</dbReference>
<dbReference type="EMBL" id="CP011055">
    <property type="protein sequence ID" value="AKA73511.1"/>
    <property type="molecule type" value="Genomic_DNA"/>
</dbReference>
<evidence type="ECO:0000313" key="5">
    <source>
        <dbReference type="EMBL" id="AZF70600.1"/>
    </source>
</evidence>
<evidence type="ECO:0000313" key="3">
    <source>
        <dbReference type="EMBL" id="AKA78901.1"/>
    </source>
</evidence>
<dbReference type="EMBL" id="CP033235">
    <property type="protein sequence ID" value="AZF67980.1"/>
    <property type="molecule type" value="Genomic_DNA"/>
</dbReference>
<evidence type="ECO:0000313" key="23">
    <source>
        <dbReference type="Proteomes" id="UP000282269"/>
    </source>
</evidence>
<dbReference type="Proteomes" id="UP000269431">
    <property type="component" value="Chromosome"/>
</dbReference>
<dbReference type="KEGG" id="ssof:SULC_1200"/>
<evidence type="ECO:0000313" key="20">
    <source>
        <dbReference type="Proteomes" id="UP000273443"/>
    </source>
</evidence>
<evidence type="ECO:0000313" key="19">
    <source>
        <dbReference type="Proteomes" id="UP000273194"/>
    </source>
</evidence>
<evidence type="ECO:0000313" key="14">
    <source>
        <dbReference type="Proteomes" id="UP000033085"/>
    </source>
</evidence>
<dbReference type="Proteomes" id="UP000278715">
    <property type="component" value="Chromosome"/>
</dbReference>
<dbReference type="Proteomes" id="UP000275843">
    <property type="component" value="Chromosome"/>
</dbReference>
<dbReference type="Proteomes" id="UP000273443">
    <property type="component" value="Chromosome"/>
</dbReference>
<evidence type="ECO:0000313" key="16">
    <source>
        <dbReference type="Proteomes" id="UP000076770"/>
    </source>
</evidence>
<dbReference type="EMBL" id="CP033239">
    <property type="protein sequence ID" value="AZF78452.1"/>
    <property type="molecule type" value="Genomic_DNA"/>
</dbReference>
<dbReference type="EMBL" id="CP033238">
    <property type="protein sequence ID" value="AZF75845.1"/>
    <property type="molecule type" value="Genomic_DNA"/>
</dbReference>
<dbReference type="Proteomes" id="UP000033057">
    <property type="component" value="Chromosome"/>
</dbReference>
<evidence type="ECO:0000313" key="12">
    <source>
        <dbReference type="EMBL" id="SAI83726.1"/>
    </source>
</evidence>
<dbReference type="EMBL" id="CP033241">
    <property type="protein sequence ID" value="AZF83696.1"/>
    <property type="molecule type" value="Genomic_DNA"/>
</dbReference>
<dbReference type="EMBL" id="CP033240">
    <property type="protein sequence ID" value="AZF81058.1"/>
    <property type="molecule type" value="Genomic_DNA"/>
</dbReference>
<proteinExistence type="predicted"/>
<reference evidence="1" key="5">
    <citation type="submission" date="2018-10" db="EMBL/GenBank/DDBJ databases">
        <authorList>
            <person name="McCarthy S."/>
            <person name="Gradnigo J."/>
            <person name="Johnson T."/>
            <person name="Payne S."/>
            <person name="Lipzen A."/>
            <person name="Schackwitz W."/>
            <person name="Martin J."/>
            <person name="Moriyama E."/>
            <person name="Blum P."/>
        </authorList>
    </citation>
    <scope>NUCLEOTIDE SEQUENCE</scope>
    <source>
        <strain evidence="1">SARC-B</strain>
        <strain evidence="2">SARC-C</strain>
        <strain evidence="3">SULA</strain>
    </source>
</reference>
<dbReference type="EMBL" id="CP011057">
    <property type="protein sequence ID" value="AKA78901.1"/>
    <property type="molecule type" value="Genomic_DNA"/>
</dbReference>
<evidence type="ECO:0000313" key="10">
    <source>
        <dbReference type="EMBL" id="AZF83696.1"/>
    </source>
</evidence>
<dbReference type="Proteomes" id="UP000033106">
    <property type="component" value="Chromosome"/>
</dbReference>
<dbReference type="Proteomes" id="UP000267993">
    <property type="component" value="Chromosome"/>
</dbReference>
<dbReference type="Proteomes" id="UP000282269">
    <property type="component" value="Chromosome"/>
</dbReference>
<dbReference type="RefSeq" id="WP_009990421.1">
    <property type="nucleotide sequence ID" value="NZ_CP011055.2"/>
</dbReference>
<evidence type="ECO:0000313" key="11">
    <source>
        <dbReference type="EMBL" id="QPG50499.1"/>
    </source>
</evidence>
<dbReference type="Proteomes" id="UP000033085">
    <property type="component" value="Chromosome"/>
</dbReference>
<dbReference type="EMBL" id="LT549890">
    <property type="protein sequence ID" value="SAI83726.1"/>
    <property type="molecule type" value="Genomic_DNA"/>
</dbReference>
<evidence type="ECO:0000313" key="17">
    <source>
        <dbReference type="Proteomes" id="UP000267993"/>
    </source>
</evidence>
<evidence type="ECO:0000313" key="6">
    <source>
        <dbReference type="EMBL" id="AZF73220.1"/>
    </source>
</evidence>
<evidence type="ECO:0000313" key="2">
    <source>
        <dbReference type="EMBL" id="AKA76209.1"/>
    </source>
</evidence>
<dbReference type="Proteomes" id="UP000273194">
    <property type="component" value="Chromosome"/>
</dbReference>
<evidence type="ECO:0000313" key="18">
    <source>
        <dbReference type="Proteomes" id="UP000269431"/>
    </source>
</evidence>
<dbReference type="Proteomes" id="UP000594632">
    <property type="component" value="Chromosome"/>
</dbReference>
<reference evidence="12" key="3">
    <citation type="submission" date="2016-04" db="EMBL/GenBank/DDBJ databases">
        <authorList>
            <person name="Evans L.H."/>
            <person name="Alamgir A."/>
            <person name="Owens N."/>
            <person name="Weber N.D."/>
            <person name="Virtaneva K."/>
            <person name="Barbian K."/>
            <person name="Babar A."/>
            <person name="Rosenke K."/>
        </authorList>
    </citation>
    <scope>NUCLEOTIDE SEQUENCE</scope>
    <source>
        <strain evidence="12">P1</strain>
    </source>
</reference>
<dbReference type="EMBL" id="CP011056">
    <property type="protein sequence ID" value="AKA76209.1"/>
    <property type="molecule type" value="Genomic_DNA"/>
</dbReference>
<evidence type="ECO:0000313" key="7">
    <source>
        <dbReference type="EMBL" id="AZF75845.1"/>
    </source>
</evidence>
<evidence type="ECO:0000313" key="9">
    <source>
        <dbReference type="EMBL" id="AZF81058.1"/>
    </source>
</evidence>
<dbReference type="KEGG" id="ssoa:SULA_1201"/>
<evidence type="ECO:0000313" key="22">
    <source>
        <dbReference type="Proteomes" id="UP000278715"/>
    </source>
</evidence>
<accession>A0A0E3GTB1</accession>
<dbReference type="EMBL" id="CP033236">
    <property type="protein sequence ID" value="AZF70600.1"/>
    <property type="molecule type" value="Genomic_DNA"/>
</dbReference>
<evidence type="ECO:0000313" key="8">
    <source>
        <dbReference type="EMBL" id="AZF78452.1"/>
    </source>
</evidence>
<gene>
    <name evidence="11" type="ORF">HFC64_12410</name>
    <name evidence="12" type="ORF">SSOP1_0172</name>
    <name evidence="3" type="ORF">SULA_1201</name>
    <name evidence="1" type="ORF">SULB_1202</name>
    <name evidence="2" type="ORF">SULC_1200</name>
    <name evidence="4" type="ORF">SULG_05935</name>
    <name evidence="5" type="ORF">SULH_05935</name>
    <name evidence="6" type="ORF">SULI_05935</name>
    <name evidence="7" type="ORF">SULM_05935</name>
    <name evidence="8" type="ORF">SULN_05935</name>
    <name evidence="9" type="ORF">SULO_05945</name>
    <name evidence="10" type="ORF">SULZ_06180</name>
</gene>
<protein>
    <submittedName>
        <fullName evidence="1">Uncharacterized protein</fullName>
    </submittedName>
</protein>
<evidence type="ECO:0000313" key="21">
    <source>
        <dbReference type="Proteomes" id="UP000275843"/>
    </source>
</evidence>